<dbReference type="EMBL" id="CAJVQC010026135">
    <property type="protein sequence ID" value="CAG8732213.1"/>
    <property type="molecule type" value="Genomic_DNA"/>
</dbReference>
<proteinExistence type="predicted"/>
<dbReference type="Proteomes" id="UP000789920">
    <property type="component" value="Unassembled WGS sequence"/>
</dbReference>
<gene>
    <name evidence="1" type="ORF">RPERSI_LOCUS12276</name>
</gene>
<organism evidence="1 2">
    <name type="scientific">Racocetra persica</name>
    <dbReference type="NCBI Taxonomy" id="160502"/>
    <lineage>
        <taxon>Eukaryota</taxon>
        <taxon>Fungi</taxon>
        <taxon>Fungi incertae sedis</taxon>
        <taxon>Mucoromycota</taxon>
        <taxon>Glomeromycotina</taxon>
        <taxon>Glomeromycetes</taxon>
        <taxon>Diversisporales</taxon>
        <taxon>Gigasporaceae</taxon>
        <taxon>Racocetra</taxon>
    </lineage>
</organism>
<reference evidence="1" key="1">
    <citation type="submission" date="2021-06" db="EMBL/GenBank/DDBJ databases">
        <authorList>
            <person name="Kallberg Y."/>
            <person name="Tangrot J."/>
            <person name="Rosling A."/>
        </authorList>
    </citation>
    <scope>NUCLEOTIDE SEQUENCE</scope>
    <source>
        <strain evidence="1">MA461A</strain>
    </source>
</reference>
<name>A0ACA9Q6E8_9GLOM</name>
<feature type="non-terminal residue" evidence="1">
    <location>
        <position position="1"/>
    </location>
</feature>
<evidence type="ECO:0000313" key="2">
    <source>
        <dbReference type="Proteomes" id="UP000789920"/>
    </source>
</evidence>
<protein>
    <submittedName>
        <fullName evidence="1">5901_t:CDS:1</fullName>
    </submittedName>
</protein>
<comment type="caution">
    <text evidence="1">The sequence shown here is derived from an EMBL/GenBank/DDBJ whole genome shotgun (WGS) entry which is preliminary data.</text>
</comment>
<evidence type="ECO:0000313" key="1">
    <source>
        <dbReference type="EMBL" id="CAG8732213.1"/>
    </source>
</evidence>
<keyword evidence="2" id="KW-1185">Reference proteome</keyword>
<sequence length="42" mass="4744">SFQNVKEKWFPELHHHCSGIPCLIVGTQIELRSDPLVVKGLS</sequence>
<accession>A0ACA9Q6E8</accession>